<dbReference type="SMART" id="SM01132">
    <property type="entry name" value="DIL"/>
    <property type="match status" value="1"/>
</dbReference>
<feature type="compositionally biased region" description="Gly residues" evidence="1">
    <location>
        <begin position="669"/>
        <end position="688"/>
    </location>
</feature>
<dbReference type="PROSITE" id="PS50106">
    <property type="entry name" value="PDZ"/>
    <property type="match status" value="1"/>
</dbReference>
<feature type="domain" description="PDZ" evidence="2">
    <location>
        <begin position="1690"/>
        <end position="1775"/>
    </location>
</feature>
<feature type="compositionally biased region" description="Polar residues" evidence="1">
    <location>
        <begin position="34"/>
        <end position="51"/>
    </location>
</feature>
<feature type="domain" description="Dilute" evidence="4">
    <location>
        <begin position="692"/>
        <end position="971"/>
    </location>
</feature>
<feature type="compositionally biased region" description="Gly residues" evidence="1">
    <location>
        <begin position="184"/>
        <end position="193"/>
    </location>
</feature>
<dbReference type="PROSITE" id="PS51126">
    <property type="entry name" value="DILUTE"/>
    <property type="match status" value="1"/>
</dbReference>
<dbReference type="CDD" id="cd17116">
    <property type="entry name" value="RA_Radil_like"/>
    <property type="match status" value="1"/>
</dbReference>
<keyword evidence="5" id="KW-1185">Reference proteome</keyword>
<feature type="compositionally biased region" description="Low complexity" evidence="1">
    <location>
        <begin position="194"/>
        <end position="203"/>
    </location>
</feature>
<evidence type="ECO:0000313" key="5">
    <source>
        <dbReference type="Proteomes" id="UP001318040"/>
    </source>
</evidence>
<dbReference type="Gene3D" id="2.30.42.10">
    <property type="match status" value="1"/>
</dbReference>
<dbReference type="CDD" id="cd06690">
    <property type="entry name" value="PDZ_Radil-like"/>
    <property type="match status" value="1"/>
</dbReference>
<protein>
    <submittedName>
        <fullName evidence="6">Ras-associating and dilute domain-containing protein-like</fullName>
    </submittedName>
</protein>
<dbReference type="Gene3D" id="2.60.200.20">
    <property type="match status" value="1"/>
</dbReference>
<dbReference type="RefSeq" id="XP_032832093.1">
    <property type="nucleotide sequence ID" value="XM_032976202.1"/>
</dbReference>
<reference evidence="6" key="1">
    <citation type="submission" date="2025-08" db="UniProtKB">
        <authorList>
            <consortium name="RefSeq"/>
        </authorList>
    </citation>
    <scope>IDENTIFICATION</scope>
    <source>
        <tissue evidence="6">Sperm</tissue>
    </source>
</reference>
<dbReference type="SUPFAM" id="SSF50156">
    <property type="entry name" value="PDZ domain-like"/>
    <property type="match status" value="1"/>
</dbReference>
<feature type="compositionally biased region" description="Gly residues" evidence="1">
    <location>
        <begin position="1076"/>
        <end position="1090"/>
    </location>
</feature>
<dbReference type="SUPFAM" id="SSF49879">
    <property type="entry name" value="SMAD/FHA domain"/>
    <property type="match status" value="1"/>
</dbReference>
<dbReference type="InterPro" id="IPR012969">
    <property type="entry name" value="Fibrinogen_BP"/>
</dbReference>
<dbReference type="GO" id="GO:0007165">
    <property type="term" value="P:signal transduction"/>
    <property type="evidence" value="ECO:0007669"/>
    <property type="project" value="InterPro"/>
</dbReference>
<evidence type="ECO:0000259" key="2">
    <source>
        <dbReference type="PROSITE" id="PS50106"/>
    </source>
</evidence>
<feature type="compositionally biased region" description="Low complexity" evidence="1">
    <location>
        <begin position="24"/>
        <end position="33"/>
    </location>
</feature>
<feature type="region of interest" description="Disordered" evidence="1">
    <location>
        <begin position="1564"/>
        <end position="1602"/>
    </location>
</feature>
<dbReference type="KEGG" id="pmrn:116955190"/>
<evidence type="ECO:0000313" key="6">
    <source>
        <dbReference type="RefSeq" id="XP_032832093.1"/>
    </source>
</evidence>
<feature type="region of interest" description="Disordered" evidence="1">
    <location>
        <begin position="24"/>
        <end position="69"/>
    </location>
</feature>
<feature type="region of interest" description="Disordered" evidence="1">
    <location>
        <begin position="1218"/>
        <end position="1246"/>
    </location>
</feature>
<dbReference type="InterPro" id="IPR001478">
    <property type="entry name" value="PDZ"/>
</dbReference>
<dbReference type="PANTHER" id="PTHR16027:SF9">
    <property type="entry name" value="RAS-ASSOCIATING AND DILUTE DOMAIN-CONTAINING PROTEIN"/>
    <property type="match status" value="1"/>
</dbReference>
<dbReference type="CDD" id="cd15472">
    <property type="entry name" value="Myo5p-like_CBD_Rasip1"/>
    <property type="match status" value="1"/>
</dbReference>
<feature type="compositionally biased region" description="Basic and acidic residues" evidence="1">
    <location>
        <begin position="655"/>
        <end position="668"/>
    </location>
</feature>
<dbReference type="SUPFAM" id="SSF54236">
    <property type="entry name" value="Ubiquitin-like"/>
    <property type="match status" value="1"/>
</dbReference>
<dbReference type="PROSITE" id="PS50200">
    <property type="entry name" value="RA"/>
    <property type="match status" value="1"/>
</dbReference>
<organism evidence="5 6">
    <name type="scientific">Petromyzon marinus</name>
    <name type="common">Sea lamprey</name>
    <dbReference type="NCBI Taxonomy" id="7757"/>
    <lineage>
        <taxon>Eukaryota</taxon>
        <taxon>Metazoa</taxon>
        <taxon>Chordata</taxon>
        <taxon>Craniata</taxon>
        <taxon>Vertebrata</taxon>
        <taxon>Cyclostomata</taxon>
        <taxon>Hyperoartia</taxon>
        <taxon>Petromyzontiformes</taxon>
        <taxon>Petromyzontidae</taxon>
        <taxon>Petromyzon</taxon>
    </lineage>
</organism>
<dbReference type="Pfam" id="PF08017">
    <property type="entry name" value="Fibrinogen_BP"/>
    <property type="match status" value="1"/>
</dbReference>
<feature type="compositionally biased region" description="Low complexity" evidence="1">
    <location>
        <begin position="462"/>
        <end position="477"/>
    </location>
</feature>
<feature type="compositionally biased region" description="Gly residues" evidence="1">
    <location>
        <begin position="322"/>
        <end position="335"/>
    </location>
</feature>
<dbReference type="InterPro" id="IPR000159">
    <property type="entry name" value="RA_dom"/>
</dbReference>
<dbReference type="SMART" id="SM00228">
    <property type="entry name" value="PDZ"/>
    <property type="match status" value="1"/>
</dbReference>
<proteinExistence type="predicted"/>
<gene>
    <name evidence="6" type="primary">LOC116955190</name>
</gene>
<dbReference type="InterPro" id="IPR008984">
    <property type="entry name" value="SMAD_FHA_dom_sf"/>
</dbReference>
<feature type="compositionally biased region" description="Basic and acidic residues" evidence="1">
    <location>
        <begin position="1040"/>
        <end position="1053"/>
    </location>
</feature>
<dbReference type="Pfam" id="PF01843">
    <property type="entry name" value="DIL"/>
    <property type="match status" value="1"/>
</dbReference>
<dbReference type="Pfam" id="PF00788">
    <property type="entry name" value="RA"/>
    <property type="match status" value="1"/>
</dbReference>
<dbReference type="Proteomes" id="UP001318040">
    <property type="component" value="Chromosome 58"/>
</dbReference>
<feature type="compositionally biased region" description="Low complexity" evidence="1">
    <location>
        <begin position="1094"/>
        <end position="1110"/>
    </location>
</feature>
<dbReference type="SMART" id="SM00314">
    <property type="entry name" value="RA"/>
    <property type="match status" value="1"/>
</dbReference>
<feature type="region of interest" description="Disordered" evidence="1">
    <location>
        <begin position="81"/>
        <end position="117"/>
    </location>
</feature>
<feature type="region of interest" description="Disordered" evidence="1">
    <location>
        <begin position="1016"/>
        <end position="1167"/>
    </location>
</feature>
<dbReference type="InterPro" id="IPR052072">
    <property type="entry name" value="Vascular_dev_regulator"/>
</dbReference>
<feature type="region of interest" description="Disordered" evidence="1">
    <location>
        <begin position="1179"/>
        <end position="1205"/>
    </location>
</feature>
<feature type="region of interest" description="Disordered" evidence="1">
    <location>
        <begin position="450"/>
        <end position="487"/>
    </location>
</feature>
<feature type="region of interest" description="Disordered" evidence="1">
    <location>
        <begin position="183"/>
        <end position="207"/>
    </location>
</feature>
<dbReference type="CTD" id="55698"/>
<dbReference type="InterPro" id="IPR036034">
    <property type="entry name" value="PDZ_sf"/>
</dbReference>
<evidence type="ECO:0000259" key="4">
    <source>
        <dbReference type="PROSITE" id="PS51126"/>
    </source>
</evidence>
<dbReference type="PANTHER" id="PTHR16027">
    <property type="entry name" value="DILUTE DOMAIN-CONTAINING PROTEIN YPR089W"/>
    <property type="match status" value="1"/>
</dbReference>
<feature type="domain" description="Ras-associating" evidence="3">
    <location>
        <begin position="122"/>
        <end position="248"/>
    </location>
</feature>
<dbReference type="InterPro" id="IPR037983">
    <property type="entry name" value="CBD_Rasip1/Radil"/>
</dbReference>
<dbReference type="Gene3D" id="3.10.20.90">
    <property type="entry name" value="Phosphatidylinositol 3-kinase Catalytic Subunit, Chain A, domain 1"/>
    <property type="match status" value="1"/>
</dbReference>
<dbReference type="GO" id="GO:0051020">
    <property type="term" value="F:GTPase binding"/>
    <property type="evidence" value="ECO:0007669"/>
    <property type="project" value="TreeGrafter"/>
</dbReference>
<evidence type="ECO:0000259" key="3">
    <source>
        <dbReference type="PROSITE" id="PS50200"/>
    </source>
</evidence>
<dbReference type="InterPro" id="IPR029071">
    <property type="entry name" value="Ubiquitin-like_domsf"/>
</dbReference>
<name>A0AAJ7U913_PETMA</name>
<dbReference type="InterPro" id="IPR002710">
    <property type="entry name" value="Dilute_dom"/>
</dbReference>
<dbReference type="Pfam" id="PF00595">
    <property type="entry name" value="PDZ"/>
    <property type="match status" value="1"/>
</dbReference>
<sequence length="1784" mass="186484">MVSAAMASPAQLRILADSAVDASSTSSSFTHSTPNLKSGSCETLSVHSTTSGAGGVTLRQPAKNRARNRYSKRFSQVFGRGGAGAGAGGQATPPPPPRGSIAADVGGRHAEDPTELSTQVTAPGVLKIFGGEISAGANYKSVLATPASSAQELVKEALERYGLERSLAGDYVLCEAVGRTTAGADGGGGGGDGAAATGEASTGAPGGEPWSAECLRAIADYEKPLLLQALWKPREGYSRRLELRPRAKVEESAGERDTLTAGINAQARRLQMSRSRVSTVMSASPQLGPPAVPNGGYAEWIASASDLRRTVSDMHIPQRTLCGGGGGGDGGGDGGSPAPPAARAAPTSRPCRALAPIEGDYDLCTGPALPLRGRPLGDDPGRYAAVRPPADTPYLLLLQGCDGAQDLRVYLLDGARHSIGRGAASDRPQDSGDDRPDILLWAPDILPRHCRISRSDPQPQSPAAAAPAAPATEAAGARPPPRRRRAPLVLRPFRGAAVTRNGVRLERPAELRRGDVVALGERYLFLFEDPAEPGHLPSAGKLSSPGGACKLCGASARGGGGGGGGRPAARVHSDANSELRSAMSLEYDPALEDVLLDEIVGLVSPGSDGYQLTPAYLFCLCVQHSAFNFRPADFRRLLLKVANLLQTIAWEKTKELAEKQPEQRERSGGDAGGGGDGDAGGGGDGDAGAGDAELVRELRPIAFWMSNAVELLHFLRQRVPELARDADDANGHDSQDPSLSAALSASEEATSVMEEVVMYTFQQTVYYITKALYAALPGLLDSNPFACGHDAATAVDGHLRLSAGVRRVVAIYTATRELLAACAVHADVAAQLFSYLFFFSNASLFNTLMERGCGGGFYHWSRGVQLRANLDLLLEWLQEQGLGELATQYFHKLSSTADLLATPKLNLLQASWRSLRSDFPALNTAQLHHLLREYQLGAGKSHPATWQPDPDDSQSALRTDVLESFENHPPLVLPSTGFRVDPEGPAPSLDFAHNLRQLRQMLRKLSGLGEGAVAPAASVAEPGTADGEEGRGVAASAGEAENHGEEERARSRTAEQLSAPPQDRGASTGCENGHALGSGGGGGGRGGVEGNPGREGSPTKTGGAAATTTTQDAVHRRSSATSRVKTEVLNLEIGQRRRSMTGPTTAAKAGSNAELGQRRSSASSRVRSEVLGVELGLKERGGGSEGAVVGEGPDAEAGPRRSSASRVKTDVLNVELGSNSRSLSAARKGSGGEVGQARSSTVGTHGGDVLSLRQAELTQRLQHLEIQSMMRKEAPSAPPVPKSLPLDPSCLMTPPNTPLGNPKPPGHDPAAAHRVALASYSTTEGEYETVELPMTAATTAATAAAAAATAAAALAARGRELTPLALILPGGSVDRAQRPTGELSERESWVSGASLRRRFAPAALRSGGASLRRRFAPMAVLRFGGASLQQRFAPAVLRSNGASFQRRFAPMALRSNSASLRRRFAPVALRSSGASLRRRFAPMALRFGGASLQQRFAPTVLRSNGASLQRRFAPTALRSRGASLRRRFAPMALRSSGASLQRRFAPTALRSNGASLQRRFAPVLLRSGGGGRSSTLQKPPTRPGNSSSSNSNSAPCCENLAGPPPPARRFFFPASARELSGGAGGGGGADLAPPSRRGSRGAPSVPRVDSRRRLPGGGCDGAKGTEVTTASPAVRSHDEEEEEGDDEVFVVELSKGQKGLGMGLIDGMYTRLRVPGIYIKTLVPDTPAARCRRLSAGDRILAVNGTTLAGVDYQSAMDMIRSSGDGVRLLIAKVEKKQKQSTRL</sequence>
<feature type="region of interest" description="Disordered" evidence="1">
    <location>
        <begin position="1617"/>
        <end position="1686"/>
    </location>
</feature>
<evidence type="ECO:0000256" key="1">
    <source>
        <dbReference type="SAM" id="MobiDB-lite"/>
    </source>
</evidence>
<feature type="region of interest" description="Disordered" evidence="1">
    <location>
        <begin position="319"/>
        <end position="348"/>
    </location>
</feature>
<feature type="region of interest" description="Disordered" evidence="1">
    <location>
        <begin position="655"/>
        <end position="690"/>
    </location>
</feature>
<accession>A0AAJ7U913</accession>